<dbReference type="OrthoDB" id="9781223at2"/>
<dbReference type="InterPro" id="IPR001610">
    <property type="entry name" value="PAC"/>
</dbReference>
<dbReference type="InterPro" id="IPR011006">
    <property type="entry name" value="CheY-like_superfamily"/>
</dbReference>
<dbReference type="CDD" id="cd00130">
    <property type="entry name" value="PAS"/>
    <property type="match status" value="2"/>
</dbReference>
<dbReference type="Gene3D" id="3.30.450.20">
    <property type="entry name" value="PAS domain"/>
    <property type="match status" value="2"/>
</dbReference>
<feature type="domain" description="PAS" evidence="4">
    <location>
        <begin position="144"/>
        <end position="188"/>
    </location>
</feature>
<organism evidence="7 8">
    <name type="scientific">Halarcobacter ebronensis</name>
    <dbReference type="NCBI Taxonomy" id="1462615"/>
    <lineage>
        <taxon>Bacteria</taxon>
        <taxon>Pseudomonadati</taxon>
        <taxon>Campylobacterota</taxon>
        <taxon>Epsilonproteobacteria</taxon>
        <taxon>Campylobacterales</taxon>
        <taxon>Arcobacteraceae</taxon>
        <taxon>Halarcobacter</taxon>
    </lineage>
</organism>
<dbReference type="Pfam" id="PF13487">
    <property type="entry name" value="HD_5"/>
    <property type="match status" value="1"/>
</dbReference>
<dbReference type="PANTHER" id="PTHR45228">
    <property type="entry name" value="CYCLIC DI-GMP PHOSPHODIESTERASE TM_0186-RELATED"/>
    <property type="match status" value="1"/>
</dbReference>
<dbReference type="Pfam" id="PF00072">
    <property type="entry name" value="Response_reg"/>
    <property type="match status" value="1"/>
</dbReference>
<dbReference type="PROSITE" id="PS50113">
    <property type="entry name" value="PAC"/>
    <property type="match status" value="2"/>
</dbReference>
<evidence type="ECO:0000259" key="4">
    <source>
        <dbReference type="PROSITE" id="PS50112"/>
    </source>
</evidence>
<dbReference type="Pfam" id="PF08447">
    <property type="entry name" value="PAS_3"/>
    <property type="match status" value="1"/>
</dbReference>
<dbReference type="Pfam" id="PF13426">
    <property type="entry name" value="PAS_9"/>
    <property type="match status" value="1"/>
</dbReference>
<dbReference type="SMART" id="SM00448">
    <property type="entry name" value="REC"/>
    <property type="match status" value="1"/>
</dbReference>
<keyword evidence="2" id="KW-0597">Phosphoprotein</keyword>
<dbReference type="GO" id="GO:0009214">
    <property type="term" value="P:cyclic nucleotide catabolic process"/>
    <property type="evidence" value="ECO:0007669"/>
    <property type="project" value="UniProtKB-ARBA"/>
</dbReference>
<dbReference type="GO" id="GO:0000160">
    <property type="term" value="P:phosphorelay signal transduction system"/>
    <property type="evidence" value="ECO:0007669"/>
    <property type="project" value="InterPro"/>
</dbReference>
<dbReference type="SMART" id="SM00086">
    <property type="entry name" value="PAC"/>
    <property type="match status" value="2"/>
</dbReference>
<evidence type="ECO:0000313" key="8">
    <source>
        <dbReference type="Proteomes" id="UP000289758"/>
    </source>
</evidence>
<dbReference type="InterPro" id="IPR052020">
    <property type="entry name" value="Cyclic_di-GMP/3'3'-cGAMP_PDE"/>
</dbReference>
<dbReference type="InterPro" id="IPR037522">
    <property type="entry name" value="HD_GYP_dom"/>
</dbReference>
<dbReference type="AlphaFoldDB" id="A0A4Q1AHM6"/>
<evidence type="ECO:0000259" key="5">
    <source>
        <dbReference type="PROSITE" id="PS50113"/>
    </source>
</evidence>
<dbReference type="InterPro" id="IPR013655">
    <property type="entry name" value="PAS_fold_3"/>
</dbReference>
<dbReference type="InterPro" id="IPR003607">
    <property type="entry name" value="HD/PDEase_dom"/>
</dbReference>
<reference evidence="7 8" key="1">
    <citation type="submission" date="2017-10" db="EMBL/GenBank/DDBJ databases">
        <title>Genomics of the genus Arcobacter.</title>
        <authorList>
            <person name="Perez-Cataluna A."/>
            <person name="Figueras M.J."/>
        </authorList>
    </citation>
    <scope>NUCLEOTIDE SEQUENCE [LARGE SCALE GENOMIC DNA]</scope>
    <source>
        <strain evidence="7 8">CECT 8441</strain>
    </source>
</reference>
<dbReference type="NCBIfam" id="TIGR00229">
    <property type="entry name" value="sensory_box"/>
    <property type="match status" value="2"/>
</dbReference>
<dbReference type="EMBL" id="PDKK01000013">
    <property type="protein sequence ID" value="RXK03256.1"/>
    <property type="molecule type" value="Genomic_DNA"/>
</dbReference>
<feature type="domain" description="HD-GYP" evidence="6">
    <location>
        <begin position="409"/>
        <end position="606"/>
    </location>
</feature>
<proteinExistence type="predicted"/>
<dbReference type="FunFam" id="1.10.3210.10:FF:000018">
    <property type="entry name" value="Two-component system response regulator"/>
    <property type="match status" value="1"/>
</dbReference>
<dbReference type="InterPro" id="IPR035965">
    <property type="entry name" value="PAS-like_dom_sf"/>
</dbReference>
<dbReference type="SUPFAM" id="SSF55785">
    <property type="entry name" value="PYP-like sensor domain (PAS domain)"/>
    <property type="match status" value="2"/>
</dbReference>
<feature type="modified residue" description="4-aspartylphosphate" evidence="2">
    <location>
        <position position="64"/>
    </location>
</feature>
<keyword evidence="8" id="KW-1185">Reference proteome</keyword>
<dbReference type="PROSITE" id="PS50112">
    <property type="entry name" value="PAS"/>
    <property type="match status" value="2"/>
</dbReference>
<evidence type="ECO:0000259" key="6">
    <source>
        <dbReference type="PROSITE" id="PS51832"/>
    </source>
</evidence>
<feature type="domain" description="PAC" evidence="5">
    <location>
        <begin position="214"/>
        <end position="268"/>
    </location>
</feature>
<dbReference type="PROSITE" id="PS51832">
    <property type="entry name" value="HD_GYP"/>
    <property type="match status" value="1"/>
</dbReference>
<evidence type="ECO:0000256" key="1">
    <source>
        <dbReference type="ARBA" id="ARBA00022801"/>
    </source>
</evidence>
<evidence type="ECO:0000256" key="2">
    <source>
        <dbReference type="PROSITE-ProRule" id="PRU00169"/>
    </source>
</evidence>
<dbReference type="InterPro" id="IPR001789">
    <property type="entry name" value="Sig_transdc_resp-reg_receiver"/>
</dbReference>
<gene>
    <name evidence="7" type="ORF">CRV07_12760</name>
</gene>
<sequence>MKNNEEFLSNLKSITLLIVEDTKEIREELAFFLESKVKILYAAQNGKEGLELYKKYKPDIVISDIRMPQLDGIKMCKEIKSYNKDAKIILTTAYNESNYFLEAIKIHINDYLIKPIDLNELFDILCELSKGIILEKFNYEVLNTLQQYKDIVDERSIVSKTDINGIITYVNKPFEEISGYKKEELIGKPHSIIRHKTMKSETFKDMWETILSKKSWHGVVKNRKKNGSYYIVDSIIKPILDVNGNIIEFIALRNDITELEESKEFFKYQNEKNISNLKESIRKEKLYREAVDKANIIIRLSRDMKFLYVNEAFCEISGYSKLELIGEAYDKIRDKRISYDEYIKHVEEVRECLYRDEFYKGEITNQKKDGSLFFCKYMLFPIKDAKGEICEYLSIRHDITEIKSLHKELEDTQREIIYKLGEVGETRSKETGNHVKRVAEYSKLLAEKAGLNNEEINTLFTASPMHDIGKVGIPDTILNKPGKLDAKEWVVMQTHSEIGYNILKTSTRPILKAAAIISYTHHEKWDGSGYPRGLKGEDIHIFGRITAIADVFDALGSDRCYKKAWPLEDILLLITKESGKHFDPNLVELFMTNLEGFLAIRDLYKD</sequence>
<dbReference type="SMART" id="SM00091">
    <property type="entry name" value="PAS"/>
    <property type="match status" value="2"/>
</dbReference>
<dbReference type="CDD" id="cd17536">
    <property type="entry name" value="REC_YesN-like"/>
    <property type="match status" value="1"/>
</dbReference>
<keyword evidence="1" id="KW-0378">Hydrolase</keyword>
<name>A0A4Q1AHM6_9BACT</name>
<feature type="domain" description="PAS" evidence="4">
    <location>
        <begin position="283"/>
        <end position="327"/>
    </location>
</feature>
<dbReference type="SMART" id="SM00471">
    <property type="entry name" value="HDc"/>
    <property type="match status" value="1"/>
</dbReference>
<dbReference type="Gene3D" id="1.10.3210.10">
    <property type="entry name" value="Hypothetical protein af1432"/>
    <property type="match status" value="1"/>
</dbReference>
<evidence type="ECO:0000313" key="7">
    <source>
        <dbReference type="EMBL" id="RXK03256.1"/>
    </source>
</evidence>
<dbReference type="RefSeq" id="WP_129088027.1">
    <property type="nucleotide sequence ID" value="NZ_CP053836.1"/>
</dbReference>
<dbReference type="SUPFAM" id="SSF109604">
    <property type="entry name" value="HD-domain/PDEase-like"/>
    <property type="match status" value="1"/>
</dbReference>
<evidence type="ECO:0000259" key="3">
    <source>
        <dbReference type="PROSITE" id="PS50110"/>
    </source>
</evidence>
<dbReference type="Proteomes" id="UP000289758">
    <property type="component" value="Unassembled WGS sequence"/>
</dbReference>
<dbReference type="GO" id="GO:0004112">
    <property type="term" value="F:cyclic-nucleotide phosphodiesterase activity"/>
    <property type="evidence" value="ECO:0007669"/>
    <property type="project" value="UniProtKB-ARBA"/>
</dbReference>
<dbReference type="Gene3D" id="3.40.50.2300">
    <property type="match status" value="1"/>
</dbReference>
<dbReference type="PANTHER" id="PTHR45228:SF9">
    <property type="entry name" value="3'3'-CGAMP-SPECIFIC PHOSPHODIESTERASE 2"/>
    <property type="match status" value="1"/>
</dbReference>
<dbReference type="CDD" id="cd00077">
    <property type="entry name" value="HDc"/>
    <property type="match status" value="1"/>
</dbReference>
<protein>
    <submittedName>
        <fullName evidence="7">Regulator</fullName>
    </submittedName>
</protein>
<dbReference type="InterPro" id="IPR000700">
    <property type="entry name" value="PAS-assoc_C"/>
</dbReference>
<dbReference type="InterPro" id="IPR000014">
    <property type="entry name" value="PAS"/>
</dbReference>
<feature type="domain" description="Response regulatory" evidence="3">
    <location>
        <begin position="15"/>
        <end position="129"/>
    </location>
</feature>
<comment type="caution">
    <text evidence="7">The sequence shown here is derived from an EMBL/GenBank/DDBJ whole genome shotgun (WGS) entry which is preliminary data.</text>
</comment>
<dbReference type="SUPFAM" id="SSF52172">
    <property type="entry name" value="CheY-like"/>
    <property type="match status" value="1"/>
</dbReference>
<feature type="domain" description="PAC" evidence="5">
    <location>
        <begin position="359"/>
        <end position="411"/>
    </location>
</feature>
<dbReference type="PROSITE" id="PS50110">
    <property type="entry name" value="RESPONSE_REGULATORY"/>
    <property type="match status" value="1"/>
</dbReference>
<accession>A0A4Q1AHM6</accession>